<feature type="compositionally biased region" description="Basic and acidic residues" evidence="1">
    <location>
        <begin position="175"/>
        <end position="196"/>
    </location>
</feature>
<organism evidence="3 4">
    <name type="scientific">Microthyrium microscopicum</name>
    <dbReference type="NCBI Taxonomy" id="703497"/>
    <lineage>
        <taxon>Eukaryota</taxon>
        <taxon>Fungi</taxon>
        <taxon>Dikarya</taxon>
        <taxon>Ascomycota</taxon>
        <taxon>Pezizomycotina</taxon>
        <taxon>Dothideomycetes</taxon>
        <taxon>Dothideomycetes incertae sedis</taxon>
        <taxon>Microthyriales</taxon>
        <taxon>Microthyriaceae</taxon>
        <taxon>Microthyrium</taxon>
    </lineage>
</organism>
<protein>
    <recommendedName>
        <fullName evidence="2">Glycine zipper 2TM domain-containing protein</fullName>
    </recommendedName>
</protein>
<evidence type="ECO:0000259" key="2">
    <source>
        <dbReference type="Pfam" id="PF05433"/>
    </source>
</evidence>
<dbReference type="Proteomes" id="UP000799302">
    <property type="component" value="Unassembled WGS sequence"/>
</dbReference>
<dbReference type="GO" id="GO:0019867">
    <property type="term" value="C:outer membrane"/>
    <property type="evidence" value="ECO:0007669"/>
    <property type="project" value="InterPro"/>
</dbReference>
<dbReference type="InterPro" id="IPR008816">
    <property type="entry name" value="Gly_zipper_2TM_dom"/>
</dbReference>
<dbReference type="Pfam" id="PF05433">
    <property type="entry name" value="Rick_17kDa_Anti"/>
    <property type="match status" value="1"/>
</dbReference>
<feature type="compositionally biased region" description="Basic and acidic residues" evidence="1">
    <location>
        <begin position="85"/>
        <end position="95"/>
    </location>
</feature>
<feature type="domain" description="Glycine zipper 2TM" evidence="2">
    <location>
        <begin position="233"/>
        <end position="270"/>
    </location>
</feature>
<evidence type="ECO:0000313" key="4">
    <source>
        <dbReference type="Proteomes" id="UP000799302"/>
    </source>
</evidence>
<feature type="compositionally biased region" description="Low complexity" evidence="1">
    <location>
        <begin position="1"/>
        <end position="27"/>
    </location>
</feature>
<dbReference type="EMBL" id="MU004234">
    <property type="protein sequence ID" value="KAF2669936.1"/>
    <property type="molecule type" value="Genomic_DNA"/>
</dbReference>
<feature type="region of interest" description="Disordered" evidence="1">
    <location>
        <begin position="1"/>
        <end position="227"/>
    </location>
</feature>
<feature type="compositionally biased region" description="Basic and acidic residues" evidence="1">
    <location>
        <begin position="126"/>
        <end position="162"/>
    </location>
</feature>
<dbReference type="AlphaFoldDB" id="A0A6A6UE88"/>
<name>A0A6A6UE88_9PEZI</name>
<reference evidence="3" key="1">
    <citation type="journal article" date="2020" name="Stud. Mycol.">
        <title>101 Dothideomycetes genomes: a test case for predicting lifestyles and emergence of pathogens.</title>
        <authorList>
            <person name="Haridas S."/>
            <person name="Albert R."/>
            <person name="Binder M."/>
            <person name="Bloem J."/>
            <person name="Labutti K."/>
            <person name="Salamov A."/>
            <person name="Andreopoulos B."/>
            <person name="Baker S."/>
            <person name="Barry K."/>
            <person name="Bills G."/>
            <person name="Bluhm B."/>
            <person name="Cannon C."/>
            <person name="Castanera R."/>
            <person name="Culley D."/>
            <person name="Daum C."/>
            <person name="Ezra D."/>
            <person name="Gonzalez J."/>
            <person name="Henrissat B."/>
            <person name="Kuo A."/>
            <person name="Liang C."/>
            <person name="Lipzen A."/>
            <person name="Lutzoni F."/>
            <person name="Magnuson J."/>
            <person name="Mondo S."/>
            <person name="Nolan M."/>
            <person name="Ohm R."/>
            <person name="Pangilinan J."/>
            <person name="Park H.-J."/>
            <person name="Ramirez L."/>
            <person name="Alfaro M."/>
            <person name="Sun H."/>
            <person name="Tritt A."/>
            <person name="Yoshinaga Y."/>
            <person name="Zwiers L.-H."/>
            <person name="Turgeon B."/>
            <person name="Goodwin S."/>
            <person name="Spatafora J."/>
            <person name="Crous P."/>
            <person name="Grigoriev I."/>
        </authorList>
    </citation>
    <scope>NUCLEOTIDE SEQUENCE</scope>
    <source>
        <strain evidence="3">CBS 115976</strain>
    </source>
</reference>
<sequence length="276" mass="30088">MTSASTFPTASTIPFTPSTSSTPRNPSAIDNDTYSPSHPGFRNLAASDGYEAGDGYDHIYPQLSGSRRHNSTMSGSNRYGAGDGYSRENDSRYGDTGDGSNGYGPRTDAYAQSRAQISSRGQGGEYEPRRRSSADYERRGGGRERTYVRSDGRDVRRDRAYEYDTPSSSDEEDERPPRPRENHSRGRERSQGEKSQGRLSRSRSRVKQKISQIFGKDEHHDGEGNSDAKKWVATLAGAAAGGLAARQVKKDHWVPAAIGAIVGGLTAREAEKGSEN</sequence>
<accession>A0A6A6UE88</accession>
<dbReference type="OrthoDB" id="3940828at2759"/>
<evidence type="ECO:0000313" key="3">
    <source>
        <dbReference type="EMBL" id="KAF2669936.1"/>
    </source>
</evidence>
<feature type="compositionally biased region" description="Basic and acidic residues" evidence="1">
    <location>
        <begin position="215"/>
        <end position="227"/>
    </location>
</feature>
<evidence type="ECO:0000256" key="1">
    <source>
        <dbReference type="SAM" id="MobiDB-lite"/>
    </source>
</evidence>
<proteinExistence type="predicted"/>
<gene>
    <name evidence="3" type="ORF">BT63DRAFT_225662</name>
</gene>
<keyword evidence="4" id="KW-1185">Reference proteome</keyword>